<organism evidence="2 3">
    <name type="scientific">Candidatus Staskawiczbacteria bacterium RIFCSPHIGHO2_02_FULL_42_22</name>
    <dbReference type="NCBI Taxonomy" id="1802207"/>
    <lineage>
        <taxon>Bacteria</taxon>
        <taxon>Candidatus Staskawicziibacteriota</taxon>
    </lineage>
</organism>
<dbReference type="STRING" id="1802207.A3D44_01955"/>
<evidence type="ECO:0000256" key="1">
    <source>
        <dbReference type="SAM" id="MobiDB-lite"/>
    </source>
</evidence>
<feature type="compositionally biased region" description="Polar residues" evidence="1">
    <location>
        <begin position="1"/>
        <end position="11"/>
    </location>
</feature>
<accession>A0A1G2I2T3</accession>
<comment type="caution">
    <text evidence="2">The sequence shown here is derived from an EMBL/GenBank/DDBJ whole genome shotgun (WGS) entry which is preliminary data.</text>
</comment>
<reference evidence="2 3" key="1">
    <citation type="journal article" date="2016" name="Nat. Commun.">
        <title>Thousands of microbial genomes shed light on interconnected biogeochemical processes in an aquifer system.</title>
        <authorList>
            <person name="Anantharaman K."/>
            <person name="Brown C.T."/>
            <person name="Hug L.A."/>
            <person name="Sharon I."/>
            <person name="Castelle C.J."/>
            <person name="Probst A.J."/>
            <person name="Thomas B.C."/>
            <person name="Singh A."/>
            <person name="Wilkins M.J."/>
            <person name="Karaoz U."/>
            <person name="Brodie E.L."/>
            <person name="Williams K.H."/>
            <person name="Hubbard S.S."/>
            <person name="Banfield J.F."/>
        </authorList>
    </citation>
    <scope>NUCLEOTIDE SEQUENCE [LARGE SCALE GENOMIC DNA]</scope>
</reference>
<dbReference type="AlphaFoldDB" id="A0A1G2I2T3"/>
<sequence>MKNEIDPSSNRDYSEEKEDGEAQQREFLVTYGPDNETRIVSASSAEKAEKIVYDEVAGNYKDGIGEWPEGGLKVKAELILSKEEKAAADKKFLEERVAKRKLGGKNPNML</sequence>
<evidence type="ECO:0000313" key="3">
    <source>
        <dbReference type="Proteomes" id="UP000178820"/>
    </source>
</evidence>
<gene>
    <name evidence="2" type="ORF">A3D44_01955</name>
</gene>
<evidence type="ECO:0000313" key="2">
    <source>
        <dbReference type="EMBL" id="OGZ68740.1"/>
    </source>
</evidence>
<name>A0A1G2I2T3_9BACT</name>
<proteinExistence type="predicted"/>
<feature type="region of interest" description="Disordered" evidence="1">
    <location>
        <begin position="1"/>
        <end position="32"/>
    </location>
</feature>
<protein>
    <submittedName>
        <fullName evidence="2">Uncharacterized protein</fullName>
    </submittedName>
</protein>
<dbReference type="EMBL" id="MHOT01000018">
    <property type="protein sequence ID" value="OGZ68740.1"/>
    <property type="molecule type" value="Genomic_DNA"/>
</dbReference>
<dbReference type="Proteomes" id="UP000178820">
    <property type="component" value="Unassembled WGS sequence"/>
</dbReference>